<proteinExistence type="predicted"/>
<gene>
    <name evidence="1" type="ORF">CLUMA_CG012928</name>
</gene>
<keyword evidence="2" id="KW-1185">Reference proteome</keyword>
<dbReference type="AlphaFoldDB" id="A0A1J1IHD7"/>
<dbReference type="EMBL" id="CVRI01000051">
    <property type="protein sequence ID" value="CRK99616.1"/>
    <property type="molecule type" value="Genomic_DNA"/>
</dbReference>
<dbReference type="Proteomes" id="UP000183832">
    <property type="component" value="Unassembled WGS sequence"/>
</dbReference>
<accession>A0A1J1IHD7</accession>
<evidence type="ECO:0000313" key="1">
    <source>
        <dbReference type="EMBL" id="CRK99616.1"/>
    </source>
</evidence>
<sequence length="61" mass="7371">MQAKLMFYEALYEASLKIFKHETDVKEKEKQIEIPKWLSLRVYILETKESSQEITLFKNMT</sequence>
<protein>
    <submittedName>
        <fullName evidence="1">CLUMA_CG012928, isoform A</fullName>
    </submittedName>
</protein>
<organism evidence="1 2">
    <name type="scientific">Clunio marinus</name>
    <dbReference type="NCBI Taxonomy" id="568069"/>
    <lineage>
        <taxon>Eukaryota</taxon>
        <taxon>Metazoa</taxon>
        <taxon>Ecdysozoa</taxon>
        <taxon>Arthropoda</taxon>
        <taxon>Hexapoda</taxon>
        <taxon>Insecta</taxon>
        <taxon>Pterygota</taxon>
        <taxon>Neoptera</taxon>
        <taxon>Endopterygota</taxon>
        <taxon>Diptera</taxon>
        <taxon>Nematocera</taxon>
        <taxon>Chironomoidea</taxon>
        <taxon>Chironomidae</taxon>
        <taxon>Clunio</taxon>
    </lineage>
</organism>
<reference evidence="1 2" key="1">
    <citation type="submission" date="2015-04" db="EMBL/GenBank/DDBJ databases">
        <authorList>
            <person name="Syromyatnikov M.Y."/>
            <person name="Popov V.N."/>
        </authorList>
    </citation>
    <scope>NUCLEOTIDE SEQUENCE [LARGE SCALE GENOMIC DNA]</scope>
</reference>
<name>A0A1J1IHD7_9DIPT</name>
<evidence type="ECO:0000313" key="2">
    <source>
        <dbReference type="Proteomes" id="UP000183832"/>
    </source>
</evidence>